<dbReference type="AlphaFoldDB" id="A0A3S1BFD1"/>
<feature type="non-terminal residue" evidence="2">
    <location>
        <position position="1"/>
    </location>
</feature>
<comment type="caution">
    <text evidence="2">The sequence shown here is derived from an EMBL/GenBank/DDBJ whole genome shotgun (WGS) entry which is preliminary data.</text>
</comment>
<dbReference type="EMBL" id="RQTK01000275">
    <property type="protein sequence ID" value="RUS82717.1"/>
    <property type="molecule type" value="Genomic_DNA"/>
</dbReference>
<proteinExistence type="predicted"/>
<accession>A0A3S1BFD1</accession>
<feature type="region of interest" description="Disordered" evidence="1">
    <location>
        <begin position="140"/>
        <end position="183"/>
    </location>
</feature>
<keyword evidence="3" id="KW-1185">Reference proteome</keyword>
<feature type="compositionally biased region" description="Basic and acidic residues" evidence="1">
    <location>
        <begin position="28"/>
        <end position="38"/>
    </location>
</feature>
<organism evidence="2 3">
    <name type="scientific">Elysia chlorotica</name>
    <name type="common">Eastern emerald elysia</name>
    <name type="synonym">Sea slug</name>
    <dbReference type="NCBI Taxonomy" id="188477"/>
    <lineage>
        <taxon>Eukaryota</taxon>
        <taxon>Metazoa</taxon>
        <taxon>Spiralia</taxon>
        <taxon>Lophotrochozoa</taxon>
        <taxon>Mollusca</taxon>
        <taxon>Gastropoda</taxon>
        <taxon>Heterobranchia</taxon>
        <taxon>Euthyneura</taxon>
        <taxon>Panpulmonata</taxon>
        <taxon>Sacoglossa</taxon>
        <taxon>Placobranchoidea</taxon>
        <taxon>Plakobranchidae</taxon>
        <taxon>Elysia</taxon>
    </lineage>
</organism>
<feature type="region of interest" description="Disordered" evidence="1">
    <location>
        <begin position="28"/>
        <end position="115"/>
    </location>
</feature>
<evidence type="ECO:0000313" key="2">
    <source>
        <dbReference type="EMBL" id="RUS82717.1"/>
    </source>
</evidence>
<sequence length="212" mass="23071">KTTKTIEFCDGAAPSETVIKNTLVAAHEAKPEKSEVQHQSHTRSLLRPSMIKRQQASEDKIEPKSTPKKLMSTDRRASTSTLRADHETFKDTDSSHRDGGLAPPQTNNETVREEKCDQSLYETLLEEAKSMALTSMIEAAKTPSSCKKKTANKPSNSGPAAQVITGTTSSPAKPRPFSAPLKIASSKTLDKTLAPKSAASDKHKCNYLYTTL</sequence>
<evidence type="ECO:0000313" key="3">
    <source>
        <dbReference type="Proteomes" id="UP000271974"/>
    </source>
</evidence>
<protein>
    <submittedName>
        <fullName evidence="2">Uncharacterized protein</fullName>
    </submittedName>
</protein>
<dbReference type="Proteomes" id="UP000271974">
    <property type="component" value="Unassembled WGS sequence"/>
</dbReference>
<reference evidence="2 3" key="1">
    <citation type="submission" date="2019-01" db="EMBL/GenBank/DDBJ databases">
        <title>A draft genome assembly of the solar-powered sea slug Elysia chlorotica.</title>
        <authorList>
            <person name="Cai H."/>
            <person name="Li Q."/>
            <person name="Fang X."/>
            <person name="Li J."/>
            <person name="Curtis N.E."/>
            <person name="Altenburger A."/>
            <person name="Shibata T."/>
            <person name="Feng M."/>
            <person name="Maeda T."/>
            <person name="Schwartz J.A."/>
            <person name="Shigenobu S."/>
            <person name="Lundholm N."/>
            <person name="Nishiyama T."/>
            <person name="Yang H."/>
            <person name="Hasebe M."/>
            <person name="Li S."/>
            <person name="Pierce S.K."/>
            <person name="Wang J."/>
        </authorList>
    </citation>
    <scope>NUCLEOTIDE SEQUENCE [LARGE SCALE GENOMIC DNA]</scope>
    <source>
        <strain evidence="2">EC2010</strain>
        <tissue evidence="2">Whole organism of an adult</tissue>
    </source>
</reference>
<gene>
    <name evidence="2" type="ORF">EGW08_009554</name>
</gene>
<feature type="compositionally biased region" description="Basic and acidic residues" evidence="1">
    <location>
        <begin position="55"/>
        <end position="99"/>
    </location>
</feature>
<evidence type="ECO:0000256" key="1">
    <source>
        <dbReference type="SAM" id="MobiDB-lite"/>
    </source>
</evidence>
<feature type="compositionally biased region" description="Polar residues" evidence="1">
    <location>
        <begin position="152"/>
        <end position="171"/>
    </location>
</feature>
<name>A0A3S1BFD1_ELYCH</name>